<dbReference type="AlphaFoldDB" id="A0AAW1MY63"/>
<reference evidence="1 2" key="1">
    <citation type="journal article" date="2024" name="BMC Genomics">
        <title>De novo assembly and annotation of Popillia japonica's genome with initial clues to its potential as an invasive pest.</title>
        <authorList>
            <person name="Cucini C."/>
            <person name="Boschi S."/>
            <person name="Funari R."/>
            <person name="Cardaioli E."/>
            <person name="Iannotti N."/>
            <person name="Marturano G."/>
            <person name="Paoli F."/>
            <person name="Bruttini M."/>
            <person name="Carapelli A."/>
            <person name="Frati F."/>
            <person name="Nardi F."/>
        </authorList>
    </citation>
    <scope>NUCLEOTIDE SEQUENCE [LARGE SCALE GENOMIC DNA]</scope>
    <source>
        <strain evidence="1">DMR45628</strain>
    </source>
</reference>
<evidence type="ECO:0000313" key="1">
    <source>
        <dbReference type="EMBL" id="KAK9751380.1"/>
    </source>
</evidence>
<protein>
    <submittedName>
        <fullName evidence="1">Uncharacterized protein</fullName>
    </submittedName>
</protein>
<dbReference type="Proteomes" id="UP001458880">
    <property type="component" value="Unassembled WGS sequence"/>
</dbReference>
<comment type="caution">
    <text evidence="1">The sequence shown here is derived from an EMBL/GenBank/DDBJ whole genome shotgun (WGS) entry which is preliminary data.</text>
</comment>
<organism evidence="1 2">
    <name type="scientific">Popillia japonica</name>
    <name type="common">Japanese beetle</name>
    <dbReference type="NCBI Taxonomy" id="7064"/>
    <lineage>
        <taxon>Eukaryota</taxon>
        <taxon>Metazoa</taxon>
        <taxon>Ecdysozoa</taxon>
        <taxon>Arthropoda</taxon>
        <taxon>Hexapoda</taxon>
        <taxon>Insecta</taxon>
        <taxon>Pterygota</taxon>
        <taxon>Neoptera</taxon>
        <taxon>Endopterygota</taxon>
        <taxon>Coleoptera</taxon>
        <taxon>Polyphaga</taxon>
        <taxon>Scarabaeiformia</taxon>
        <taxon>Scarabaeidae</taxon>
        <taxon>Rutelinae</taxon>
        <taxon>Popillia</taxon>
    </lineage>
</organism>
<keyword evidence="2" id="KW-1185">Reference proteome</keyword>
<sequence>MFCGKGQEKRLPSREPKKALLTPTIVVHHATIPVDLRMILYQMEALVKASTLLIPIALKEDRAANLIFLSLVSWISVF</sequence>
<evidence type="ECO:0000313" key="2">
    <source>
        <dbReference type="Proteomes" id="UP001458880"/>
    </source>
</evidence>
<name>A0AAW1MY63_POPJA</name>
<dbReference type="EMBL" id="JASPKY010000029">
    <property type="protein sequence ID" value="KAK9751380.1"/>
    <property type="molecule type" value="Genomic_DNA"/>
</dbReference>
<proteinExistence type="predicted"/>
<accession>A0AAW1MY63</accession>
<gene>
    <name evidence="1" type="ORF">QE152_g5143</name>
</gene>